<evidence type="ECO:0000259" key="1">
    <source>
        <dbReference type="PROSITE" id="PS50879"/>
    </source>
</evidence>
<name>A0AAV4SRP6_9ARAC</name>
<dbReference type="InterPro" id="IPR002156">
    <property type="entry name" value="RNaseH_domain"/>
</dbReference>
<dbReference type="InterPro" id="IPR012337">
    <property type="entry name" value="RNaseH-like_sf"/>
</dbReference>
<organism evidence="2 3">
    <name type="scientific">Caerostris darwini</name>
    <dbReference type="NCBI Taxonomy" id="1538125"/>
    <lineage>
        <taxon>Eukaryota</taxon>
        <taxon>Metazoa</taxon>
        <taxon>Ecdysozoa</taxon>
        <taxon>Arthropoda</taxon>
        <taxon>Chelicerata</taxon>
        <taxon>Arachnida</taxon>
        <taxon>Araneae</taxon>
        <taxon>Araneomorphae</taxon>
        <taxon>Entelegynae</taxon>
        <taxon>Araneoidea</taxon>
        <taxon>Araneidae</taxon>
        <taxon>Caerostris</taxon>
    </lineage>
</organism>
<dbReference type="AlphaFoldDB" id="A0AAV4SRP6"/>
<evidence type="ECO:0000313" key="3">
    <source>
        <dbReference type="Proteomes" id="UP001054837"/>
    </source>
</evidence>
<dbReference type="Pfam" id="PF13456">
    <property type="entry name" value="RVT_3"/>
    <property type="match status" value="1"/>
</dbReference>
<dbReference type="EMBL" id="BPLQ01008294">
    <property type="protein sequence ID" value="GIY36430.1"/>
    <property type="molecule type" value="Genomic_DNA"/>
</dbReference>
<accession>A0AAV4SRP6</accession>
<gene>
    <name evidence="2" type="primary">AVEN_128653_1</name>
    <name evidence="2" type="ORF">CDAR_568741</name>
</gene>
<dbReference type="CDD" id="cd09276">
    <property type="entry name" value="Rnase_HI_RT_non_LTR"/>
    <property type="match status" value="1"/>
</dbReference>
<dbReference type="InterPro" id="IPR036397">
    <property type="entry name" value="RNaseH_sf"/>
</dbReference>
<dbReference type="Gene3D" id="3.30.420.10">
    <property type="entry name" value="Ribonuclease H-like superfamily/Ribonuclease H"/>
    <property type="match status" value="1"/>
</dbReference>
<comment type="caution">
    <text evidence="2">The sequence shown here is derived from an EMBL/GenBank/DDBJ whole genome shotgun (WGS) entry which is preliminary data.</text>
</comment>
<feature type="domain" description="RNase H type-1" evidence="1">
    <location>
        <begin position="1"/>
        <end position="133"/>
    </location>
</feature>
<proteinExistence type="predicted"/>
<evidence type="ECO:0000313" key="2">
    <source>
        <dbReference type="EMBL" id="GIY36430.1"/>
    </source>
</evidence>
<keyword evidence="3" id="KW-1185">Reference proteome</keyword>
<dbReference type="SUPFAM" id="SSF53098">
    <property type="entry name" value="Ribonuclease H-like"/>
    <property type="match status" value="1"/>
</dbReference>
<dbReference type="GO" id="GO:0004523">
    <property type="term" value="F:RNA-DNA hybrid ribonuclease activity"/>
    <property type="evidence" value="ECO:0007669"/>
    <property type="project" value="InterPro"/>
</dbReference>
<sequence>MLESSLTFQQELLHRFGIGENEANETMKKVLANSLSEQSAFSDHATIFTAELLAISCAVDFIIKNKLENTIIVSDSRSVLEALNNPSNENVLIQELKEKIIHYKYSITLEWIRSHHGYQGNELADEYAKLAIEKTEIDYVQKFTKIQIKKILENKMDKTWQDKWDSSTKGRLLYQIYPKINRKRICGDFYLNQVLTTHGALAIYQQRFFGKSSVCPCGANEETRYHLIYDCTLWTEERKAFPTDFRSLSIRSLFENRKVKTIIRDIMEKRFLMEIKNL</sequence>
<dbReference type="PROSITE" id="PS50879">
    <property type="entry name" value="RNASE_H_1"/>
    <property type="match status" value="1"/>
</dbReference>
<dbReference type="Proteomes" id="UP001054837">
    <property type="component" value="Unassembled WGS sequence"/>
</dbReference>
<reference evidence="2 3" key="1">
    <citation type="submission" date="2021-06" db="EMBL/GenBank/DDBJ databases">
        <title>Caerostris darwini draft genome.</title>
        <authorList>
            <person name="Kono N."/>
            <person name="Arakawa K."/>
        </authorList>
    </citation>
    <scope>NUCLEOTIDE SEQUENCE [LARGE SCALE GENOMIC DNA]</scope>
</reference>
<dbReference type="GO" id="GO:0003676">
    <property type="term" value="F:nucleic acid binding"/>
    <property type="evidence" value="ECO:0007669"/>
    <property type="project" value="InterPro"/>
</dbReference>
<protein>
    <submittedName>
        <fullName evidence="2">RNase H domain-containing protein</fullName>
    </submittedName>
</protein>